<gene>
    <name evidence="2" type="ORF">FHE74_08865</name>
</gene>
<feature type="compositionally biased region" description="Basic and acidic residues" evidence="1">
    <location>
        <begin position="67"/>
        <end position="80"/>
    </location>
</feature>
<protein>
    <submittedName>
        <fullName evidence="2">Uncharacterized protein</fullName>
    </submittedName>
</protein>
<dbReference type="EMBL" id="VDHJ01000012">
    <property type="protein sequence ID" value="TNL95697.1"/>
    <property type="molecule type" value="Genomic_DNA"/>
</dbReference>
<name>A0A5C4U2Y6_9CORY</name>
<feature type="region of interest" description="Disordered" evidence="1">
    <location>
        <begin position="67"/>
        <end position="93"/>
    </location>
</feature>
<sequence>MTPMYCPFCAGQALFPEEIDDHAWACTECHRAFSVKDHGAQPADHAFEPAPSTAQAYLNHLSKGARDAESLASGHTEKVGSEALQKGGARNGF</sequence>
<comment type="caution">
    <text evidence="2">The sequence shown here is derived from an EMBL/GenBank/DDBJ whole genome shotgun (WGS) entry which is preliminary data.</text>
</comment>
<dbReference type="OrthoDB" id="4243321at2"/>
<evidence type="ECO:0000313" key="3">
    <source>
        <dbReference type="Proteomes" id="UP000312032"/>
    </source>
</evidence>
<accession>A0A5C4U2Y6</accession>
<dbReference type="RefSeq" id="WP_139466158.1">
    <property type="nucleotide sequence ID" value="NZ_VDHJ01000012.1"/>
</dbReference>
<evidence type="ECO:0000256" key="1">
    <source>
        <dbReference type="SAM" id="MobiDB-lite"/>
    </source>
</evidence>
<keyword evidence="3" id="KW-1185">Reference proteome</keyword>
<organism evidence="2 3">
    <name type="scientific">Corynebacterium tapiri</name>
    <dbReference type="NCBI Taxonomy" id="1448266"/>
    <lineage>
        <taxon>Bacteria</taxon>
        <taxon>Bacillati</taxon>
        <taxon>Actinomycetota</taxon>
        <taxon>Actinomycetes</taxon>
        <taxon>Mycobacteriales</taxon>
        <taxon>Corynebacteriaceae</taxon>
        <taxon>Corynebacterium</taxon>
    </lineage>
</organism>
<dbReference type="Proteomes" id="UP000312032">
    <property type="component" value="Unassembled WGS sequence"/>
</dbReference>
<dbReference type="AlphaFoldDB" id="A0A5C4U2Y6"/>
<evidence type="ECO:0000313" key="2">
    <source>
        <dbReference type="EMBL" id="TNL95697.1"/>
    </source>
</evidence>
<proteinExistence type="predicted"/>
<reference evidence="2 3" key="1">
    <citation type="submission" date="2019-06" db="EMBL/GenBank/DDBJ databases">
        <authorList>
            <person name="Li J."/>
        </authorList>
    </citation>
    <scope>NUCLEOTIDE SEQUENCE [LARGE SCALE GENOMIC DNA]</scope>
    <source>
        <strain evidence="2 3">LMG 28165</strain>
    </source>
</reference>